<feature type="domain" description="Peptidase S54 rhomboid" evidence="8">
    <location>
        <begin position="187"/>
        <end position="323"/>
    </location>
</feature>
<feature type="transmembrane region" description="Helical" evidence="7">
    <location>
        <begin position="252"/>
        <end position="271"/>
    </location>
</feature>
<evidence type="ECO:0000256" key="2">
    <source>
        <dbReference type="ARBA" id="ARBA00009045"/>
    </source>
</evidence>
<evidence type="ECO:0000256" key="1">
    <source>
        <dbReference type="ARBA" id="ARBA00004141"/>
    </source>
</evidence>
<evidence type="ECO:0000256" key="7">
    <source>
        <dbReference type="SAM" id="Phobius"/>
    </source>
</evidence>
<dbReference type="InterPro" id="IPR050925">
    <property type="entry name" value="Rhomboid_protease_S54"/>
</dbReference>
<comment type="similarity">
    <text evidence="2">Belongs to the peptidase S54 family.</text>
</comment>
<keyword evidence="3 7" id="KW-0812">Transmembrane</keyword>
<gene>
    <name evidence="9" type="ORF">FRX97_09965</name>
</gene>
<keyword evidence="4" id="KW-0378">Hydrolase</keyword>
<protein>
    <submittedName>
        <fullName evidence="9">Rhomboid family intramembrane serine protease</fullName>
    </submittedName>
</protein>
<accession>A0A5C6UU94</accession>
<dbReference type="SUPFAM" id="SSF144091">
    <property type="entry name" value="Rhomboid-like"/>
    <property type="match status" value="1"/>
</dbReference>
<dbReference type="PANTHER" id="PTHR43731">
    <property type="entry name" value="RHOMBOID PROTEASE"/>
    <property type="match status" value="1"/>
</dbReference>
<feature type="transmembrane region" description="Helical" evidence="7">
    <location>
        <begin position="228"/>
        <end position="246"/>
    </location>
</feature>
<evidence type="ECO:0000259" key="8">
    <source>
        <dbReference type="Pfam" id="PF01694"/>
    </source>
</evidence>
<feature type="transmembrane region" description="Helical" evidence="7">
    <location>
        <begin position="197"/>
        <end position="219"/>
    </location>
</feature>
<dbReference type="Gene3D" id="1.20.1540.10">
    <property type="entry name" value="Rhomboid-like"/>
    <property type="match status" value="1"/>
</dbReference>
<dbReference type="GO" id="GO:0016020">
    <property type="term" value="C:membrane"/>
    <property type="evidence" value="ECO:0007669"/>
    <property type="project" value="UniProtKB-SubCell"/>
</dbReference>
<keyword evidence="5 7" id="KW-1133">Transmembrane helix</keyword>
<name>A0A5C6UU94_9FLAO</name>
<feature type="transmembrane region" description="Helical" evidence="7">
    <location>
        <begin position="306"/>
        <end position="324"/>
    </location>
</feature>
<evidence type="ECO:0000313" key="9">
    <source>
        <dbReference type="EMBL" id="TXC76933.1"/>
    </source>
</evidence>
<dbReference type="PANTHER" id="PTHR43731:SF14">
    <property type="entry name" value="PRESENILIN-ASSOCIATED RHOMBOID-LIKE PROTEIN, MITOCHONDRIAL"/>
    <property type="match status" value="1"/>
</dbReference>
<dbReference type="InterPro" id="IPR035952">
    <property type="entry name" value="Rhomboid-like_sf"/>
</dbReference>
<dbReference type="GO" id="GO:0004252">
    <property type="term" value="F:serine-type endopeptidase activity"/>
    <property type="evidence" value="ECO:0007669"/>
    <property type="project" value="InterPro"/>
</dbReference>
<dbReference type="Proteomes" id="UP000321168">
    <property type="component" value="Unassembled WGS sequence"/>
</dbReference>
<feature type="transmembrane region" description="Helical" evidence="7">
    <location>
        <begin position="145"/>
        <end position="166"/>
    </location>
</feature>
<feature type="transmembrane region" description="Helical" evidence="7">
    <location>
        <begin position="283"/>
        <end position="300"/>
    </location>
</feature>
<dbReference type="AlphaFoldDB" id="A0A5C6UU94"/>
<dbReference type="GO" id="GO:0006508">
    <property type="term" value="P:proteolysis"/>
    <property type="evidence" value="ECO:0007669"/>
    <property type="project" value="UniProtKB-KW"/>
</dbReference>
<keyword evidence="9" id="KW-0645">Protease</keyword>
<keyword evidence="10" id="KW-1185">Reference proteome</keyword>
<evidence type="ECO:0000256" key="5">
    <source>
        <dbReference type="ARBA" id="ARBA00022989"/>
    </source>
</evidence>
<organism evidence="9 10">
    <name type="scientific">Luteibaculum oceani</name>
    <dbReference type="NCBI Taxonomy" id="1294296"/>
    <lineage>
        <taxon>Bacteria</taxon>
        <taxon>Pseudomonadati</taxon>
        <taxon>Bacteroidota</taxon>
        <taxon>Flavobacteriia</taxon>
        <taxon>Flavobacteriales</taxon>
        <taxon>Luteibaculaceae</taxon>
        <taxon>Luteibaculum</taxon>
    </lineage>
</organism>
<dbReference type="EMBL" id="VORB01000009">
    <property type="protein sequence ID" value="TXC76933.1"/>
    <property type="molecule type" value="Genomic_DNA"/>
</dbReference>
<comment type="caution">
    <text evidence="9">The sequence shown here is derived from an EMBL/GenBank/DDBJ whole genome shotgun (WGS) entry which is preliminary data.</text>
</comment>
<keyword evidence="6 7" id="KW-0472">Membrane</keyword>
<feature type="transmembrane region" description="Helical" evidence="7">
    <location>
        <begin position="336"/>
        <end position="354"/>
    </location>
</feature>
<sequence>MAVGFPAKFQEEFPLPSQDKVQLGASILTAAEQLNWELFSLTENSFTFVSRMSWTSWGEKITISILEDEISIISCCAGVQIVDFGKNKENVARLRKELDNALLSPDEGAIVRYHNLLNSLEDAAEQQEIDANPLIPNKVFLITPLLIWINVAIFLVMVIGGGIHAITPDPGELIAWGANFKPLVFEGEYWRVLSSNYLHIGVIHLIVNLFALLQIGVFLEPLIGKTKFFVAYTIAGIFGSIISLYWNAPVVAAGASGAIFGMYGLFIALLLTRLIPKKTRSALLTSMVIFVAYNLLNGLNPGIDNAAHIGGLIAGLVLGFCFYPTLKKPNDVSQKIVAYAISLSLLFVVSAFALKNTTNELSVYQKNIEEFAYHEEQALIFMNDPNQGKETIHAFVANIDYVAIYHFKQAKTALLKNNQLELNDFQKERNSILLDYCNLRIESLELLKRALKEDTDKYDPAIERTMDKIEEIISTLTNS</sequence>
<evidence type="ECO:0000256" key="6">
    <source>
        <dbReference type="ARBA" id="ARBA00023136"/>
    </source>
</evidence>
<dbReference type="OrthoDB" id="9778341at2"/>
<evidence type="ECO:0000256" key="4">
    <source>
        <dbReference type="ARBA" id="ARBA00022801"/>
    </source>
</evidence>
<evidence type="ECO:0000313" key="10">
    <source>
        <dbReference type="Proteomes" id="UP000321168"/>
    </source>
</evidence>
<dbReference type="RefSeq" id="WP_147015071.1">
    <property type="nucleotide sequence ID" value="NZ_VORB01000009.1"/>
</dbReference>
<evidence type="ECO:0000256" key="3">
    <source>
        <dbReference type="ARBA" id="ARBA00022692"/>
    </source>
</evidence>
<proteinExistence type="inferred from homology"/>
<dbReference type="Pfam" id="PF01694">
    <property type="entry name" value="Rhomboid"/>
    <property type="match status" value="1"/>
</dbReference>
<comment type="subcellular location">
    <subcellularLocation>
        <location evidence="1">Membrane</location>
        <topology evidence="1">Multi-pass membrane protein</topology>
    </subcellularLocation>
</comment>
<dbReference type="InterPro" id="IPR022764">
    <property type="entry name" value="Peptidase_S54_rhomboid_dom"/>
</dbReference>
<reference evidence="9 10" key="1">
    <citation type="submission" date="2019-08" db="EMBL/GenBank/DDBJ databases">
        <title>Genome of Luteibaculum oceani JCM 18817.</title>
        <authorList>
            <person name="Bowman J.P."/>
        </authorList>
    </citation>
    <scope>NUCLEOTIDE SEQUENCE [LARGE SCALE GENOMIC DNA]</scope>
    <source>
        <strain evidence="9 10">JCM 18817</strain>
    </source>
</reference>